<evidence type="ECO:0000313" key="7">
    <source>
        <dbReference type="EMBL" id="ADR35227.1"/>
    </source>
</evidence>
<dbReference type="InterPro" id="IPR003740">
    <property type="entry name" value="YitT"/>
</dbReference>
<dbReference type="EMBL" id="CP002356">
    <property type="protein sequence ID" value="ADR35227.1"/>
    <property type="molecule type" value="Genomic_DNA"/>
</dbReference>
<geneLocation type="plasmid" evidence="7 8">
    <name>pSULKU01</name>
</geneLocation>
<gene>
    <name evidence="7" type="ordered locus">Sulku_2568</name>
</gene>
<feature type="transmembrane region" description="Helical" evidence="6">
    <location>
        <begin position="114"/>
        <end position="137"/>
    </location>
</feature>
<evidence type="ECO:0008006" key="9">
    <source>
        <dbReference type="Google" id="ProtNLM"/>
    </source>
</evidence>
<dbReference type="InterPro" id="IPR051461">
    <property type="entry name" value="UPF0750_membrane"/>
</dbReference>
<evidence type="ECO:0000313" key="8">
    <source>
        <dbReference type="Proteomes" id="UP000008721"/>
    </source>
</evidence>
<keyword evidence="5 6" id="KW-0472">Membrane</keyword>
<name>E4U3G1_SULKY</name>
<feature type="transmembrane region" description="Helical" evidence="6">
    <location>
        <begin position="48"/>
        <end position="71"/>
    </location>
</feature>
<reference evidence="7 8" key="1">
    <citation type="journal article" date="2012" name="Stand. Genomic Sci.">
        <title>Complete genome sequence of the sulfur compounds oxidizing chemolithoautotroph Sulfuricurvum kujiense type strain (YK-1(T)).</title>
        <authorList>
            <person name="Han C."/>
            <person name="Kotsyurbenko O."/>
            <person name="Chertkov O."/>
            <person name="Held B."/>
            <person name="Lapidus A."/>
            <person name="Nolan M."/>
            <person name="Lucas S."/>
            <person name="Hammon N."/>
            <person name="Deshpande S."/>
            <person name="Cheng J.F."/>
            <person name="Tapia R."/>
            <person name="Goodwin L.A."/>
            <person name="Pitluck S."/>
            <person name="Liolios K."/>
            <person name="Pagani I."/>
            <person name="Ivanova N."/>
            <person name="Mavromatis K."/>
            <person name="Mikhailova N."/>
            <person name="Pati A."/>
            <person name="Chen A."/>
            <person name="Palaniappan K."/>
            <person name="Land M."/>
            <person name="Hauser L."/>
            <person name="Chang Y.J."/>
            <person name="Jeffries C.D."/>
            <person name="Brambilla E.M."/>
            <person name="Rohde M."/>
            <person name="Spring S."/>
            <person name="Sikorski J."/>
            <person name="Goker M."/>
            <person name="Woyke T."/>
            <person name="Bristow J."/>
            <person name="Eisen J.A."/>
            <person name="Markowitz V."/>
            <person name="Hugenholtz P."/>
            <person name="Kyrpides N.C."/>
            <person name="Klenk H.P."/>
            <person name="Detter J.C."/>
        </authorList>
    </citation>
    <scope>NUCLEOTIDE SEQUENCE [LARGE SCALE GENOMIC DNA]</scope>
    <source>
        <strain evidence="8">ATCC BAA-921 / DSM 16994 / JCM 11577 / YK-1</strain>
    </source>
</reference>
<organism evidence="7 8">
    <name type="scientific">Sulfuricurvum kujiense (strain ATCC BAA-921 / DSM 16994 / JCM 11577 / YK-1)</name>
    <dbReference type="NCBI Taxonomy" id="709032"/>
    <lineage>
        <taxon>Bacteria</taxon>
        <taxon>Pseudomonadati</taxon>
        <taxon>Campylobacterota</taxon>
        <taxon>Epsilonproteobacteria</taxon>
        <taxon>Campylobacterales</taxon>
        <taxon>Sulfurimonadaceae</taxon>
        <taxon>Sulfuricurvum</taxon>
    </lineage>
</organism>
<feature type="transmembrane region" description="Helical" evidence="6">
    <location>
        <begin position="158"/>
        <end position="176"/>
    </location>
</feature>
<keyword evidence="2" id="KW-1003">Cell membrane</keyword>
<feature type="transmembrane region" description="Helical" evidence="6">
    <location>
        <begin position="83"/>
        <end position="102"/>
    </location>
</feature>
<dbReference type="Pfam" id="PF02588">
    <property type="entry name" value="YitT_membrane"/>
    <property type="match status" value="1"/>
</dbReference>
<dbReference type="PANTHER" id="PTHR33545">
    <property type="entry name" value="UPF0750 MEMBRANE PROTEIN YITT-RELATED"/>
    <property type="match status" value="1"/>
</dbReference>
<evidence type="ECO:0000256" key="4">
    <source>
        <dbReference type="ARBA" id="ARBA00022989"/>
    </source>
</evidence>
<dbReference type="KEGG" id="sku:Sulku_2568"/>
<evidence type="ECO:0000256" key="2">
    <source>
        <dbReference type="ARBA" id="ARBA00022475"/>
    </source>
</evidence>
<keyword evidence="3 6" id="KW-0812">Transmembrane</keyword>
<keyword evidence="4 6" id="KW-1133">Transmembrane helix</keyword>
<dbReference type="RefSeq" id="WP_013449839.1">
    <property type="nucleotide sequence ID" value="NC_014754.1"/>
</dbReference>
<dbReference type="Proteomes" id="UP000008721">
    <property type="component" value="Plasmid pSULKU01"/>
</dbReference>
<evidence type="ECO:0000256" key="6">
    <source>
        <dbReference type="SAM" id="Phobius"/>
    </source>
</evidence>
<keyword evidence="8" id="KW-1185">Reference proteome</keyword>
<sequence length="278" mass="30223">MIHKLADIPINDVLKKYLFIFIGASSLALGVVLFLIPNHIVAGGTPGISILINYFTGIPAGVLMFLINIPLVLMSMRYISKEFAIRTVFSIVVSSSVVDILREYFHVTAWTNDPILSSIFGGIAIGIGLGFIIAGNASAGGPSIIARYIADRMDWKQNNVIITLDFMIVIAAGIAFAKVESALLSLIVVYATGKALNTIISGRPSKKAVHIFSKKAKLLRQHIIAALGKNEVVFEGVSEAEQLLILIIDNTQIRVVREIVKEHDKEGFLVVMEASELH</sequence>
<dbReference type="AlphaFoldDB" id="E4U3G1"/>
<feature type="transmembrane region" description="Helical" evidence="6">
    <location>
        <begin position="17"/>
        <end position="36"/>
    </location>
</feature>
<accession>E4U3G1</accession>
<dbReference type="GO" id="GO:0005886">
    <property type="term" value="C:plasma membrane"/>
    <property type="evidence" value="ECO:0007669"/>
    <property type="project" value="UniProtKB-SubCell"/>
</dbReference>
<dbReference type="PIRSF" id="PIRSF006483">
    <property type="entry name" value="Membrane_protein_YitT"/>
    <property type="match status" value="1"/>
</dbReference>
<evidence type="ECO:0000256" key="5">
    <source>
        <dbReference type="ARBA" id="ARBA00023136"/>
    </source>
</evidence>
<proteinExistence type="predicted"/>
<evidence type="ECO:0000256" key="3">
    <source>
        <dbReference type="ARBA" id="ARBA00022692"/>
    </source>
</evidence>
<dbReference type="HOGENOM" id="CLU_063199_4_1_7"/>
<dbReference type="PANTHER" id="PTHR33545:SF5">
    <property type="entry name" value="UPF0750 MEMBRANE PROTEIN YITT"/>
    <property type="match status" value="1"/>
</dbReference>
<protein>
    <recommendedName>
        <fullName evidence="9">DUF2179 domain-containing protein</fullName>
    </recommendedName>
</protein>
<comment type="subcellular location">
    <subcellularLocation>
        <location evidence="1">Cell membrane</location>
        <topology evidence="1">Multi-pass membrane protein</topology>
    </subcellularLocation>
</comment>
<keyword evidence="7" id="KW-0614">Plasmid</keyword>
<dbReference type="eggNOG" id="COG1284">
    <property type="taxonomic scope" value="Bacteria"/>
</dbReference>
<dbReference type="OrthoDB" id="265478at2"/>
<evidence type="ECO:0000256" key="1">
    <source>
        <dbReference type="ARBA" id="ARBA00004651"/>
    </source>
</evidence>